<dbReference type="RefSeq" id="WP_052288229.1">
    <property type="nucleotide sequence ID" value="NZ_QVFV01000006.1"/>
</dbReference>
<protein>
    <submittedName>
        <fullName evidence="2">PEP-CTERM sorting domain-containing protein</fullName>
    </submittedName>
</protein>
<dbReference type="AlphaFoldDB" id="A0A4Q7E390"/>
<name>A0A4Q7E390_9CYAN</name>
<comment type="caution">
    <text evidence="2">The sequence shown here is derived from an EMBL/GenBank/DDBJ whole genome shotgun (WGS) entry which is preliminary data.</text>
</comment>
<proteinExistence type="predicted"/>
<dbReference type="OrthoDB" id="428695at2"/>
<dbReference type="NCBIfam" id="TIGR02595">
    <property type="entry name" value="PEP_CTERM"/>
    <property type="match status" value="1"/>
</dbReference>
<feature type="chain" id="PRO_5020673150" evidence="1">
    <location>
        <begin position="29"/>
        <end position="221"/>
    </location>
</feature>
<keyword evidence="1" id="KW-0732">Signal</keyword>
<gene>
    <name evidence="2" type="ORF">DYY88_19060</name>
</gene>
<organism evidence="2 3">
    <name type="scientific">Leptolyngbya iicbica LK</name>
    <dbReference type="NCBI Taxonomy" id="2294035"/>
    <lineage>
        <taxon>Bacteria</taxon>
        <taxon>Bacillati</taxon>
        <taxon>Cyanobacteriota</taxon>
        <taxon>Cyanophyceae</taxon>
        <taxon>Leptolyngbyales</taxon>
        <taxon>Leptolyngbyaceae</taxon>
        <taxon>Leptolyngbya group</taxon>
        <taxon>Leptolyngbya</taxon>
        <taxon>Leptolyngbya iicbica</taxon>
    </lineage>
</organism>
<feature type="signal peptide" evidence="1">
    <location>
        <begin position="1"/>
        <end position="28"/>
    </location>
</feature>
<evidence type="ECO:0000313" key="2">
    <source>
        <dbReference type="EMBL" id="RZM75998.1"/>
    </source>
</evidence>
<accession>A0A4Q7E390</accession>
<dbReference type="Proteomes" id="UP000292459">
    <property type="component" value="Unassembled WGS sequence"/>
</dbReference>
<dbReference type="InterPro" id="IPR013424">
    <property type="entry name" value="Ice-binding_C"/>
</dbReference>
<keyword evidence="3" id="KW-1185">Reference proteome</keyword>
<reference evidence="2 3" key="1">
    <citation type="submission" date="2018-11" db="EMBL/GenBank/DDBJ databases">
        <title>Whole genome sequencing of an environmental sample.</title>
        <authorList>
            <person name="Sarangi A.N."/>
            <person name="Singh D."/>
            <person name="Tripathy S."/>
        </authorList>
    </citation>
    <scope>NUCLEOTIDE SEQUENCE [LARGE SCALE GENOMIC DNA]</scope>
    <source>
        <strain evidence="2 3">Lakshadweep</strain>
    </source>
</reference>
<evidence type="ECO:0000256" key="1">
    <source>
        <dbReference type="SAM" id="SignalP"/>
    </source>
</evidence>
<dbReference type="EMBL" id="QVFV01000006">
    <property type="protein sequence ID" value="RZM75998.1"/>
    <property type="molecule type" value="Genomic_DNA"/>
</dbReference>
<sequence>MNKHLSLLIGSSLLAVSAMTMFADSASAKGNGKGNQNKNETVEQSSTVAASCTLSAFSGVTSCEGPFSGNNSNQSLDGLFDINWESGSFVSGEIKVDNGSKGSTGGFSFKSAKDQDKQSGTWELDKSITDKYQYGMFVVKAGNSFSSYFWDGLSTTGVWDTLGVTPNNGGSPDLSHFSFYGFGQRVVEPPTPTIPEPATVIGLLAVGGGIVASRRKKAQSA</sequence>
<evidence type="ECO:0000313" key="3">
    <source>
        <dbReference type="Proteomes" id="UP000292459"/>
    </source>
</evidence>